<name>A0A6H1ZGU8_9ZZZZ</name>
<evidence type="ECO:0000256" key="1">
    <source>
        <dbReference type="SAM" id="MobiDB-lite"/>
    </source>
</evidence>
<dbReference type="EMBL" id="MT142052">
    <property type="protein sequence ID" value="QJA73775.1"/>
    <property type="molecule type" value="Genomic_DNA"/>
</dbReference>
<evidence type="ECO:0000313" key="3">
    <source>
        <dbReference type="EMBL" id="QJA62894.1"/>
    </source>
</evidence>
<evidence type="ECO:0000313" key="4">
    <source>
        <dbReference type="EMBL" id="QJA73775.1"/>
    </source>
</evidence>
<evidence type="ECO:0000313" key="5">
    <source>
        <dbReference type="EMBL" id="QJI00908.1"/>
    </source>
</evidence>
<accession>A0A6H1ZGU8</accession>
<feature type="compositionally biased region" description="Basic and acidic residues" evidence="1">
    <location>
        <begin position="1"/>
        <end position="11"/>
    </location>
</feature>
<dbReference type="EMBL" id="MT141485">
    <property type="protein sequence ID" value="QJA62894.1"/>
    <property type="molecule type" value="Genomic_DNA"/>
</dbReference>
<dbReference type="EMBL" id="MT144884">
    <property type="protein sequence ID" value="QJI00908.1"/>
    <property type="molecule type" value="Genomic_DNA"/>
</dbReference>
<gene>
    <name evidence="4" type="ORF">MM415A02237_0003</name>
    <name evidence="3" type="ORF">MM415B00684_0003</name>
    <name evidence="2" type="ORF">TM448A00447_0034</name>
    <name evidence="5" type="ORF">TM448B02166_0008</name>
</gene>
<evidence type="ECO:0000313" key="2">
    <source>
        <dbReference type="EMBL" id="QJA46557.1"/>
    </source>
</evidence>
<feature type="region of interest" description="Disordered" evidence="1">
    <location>
        <begin position="1"/>
        <end position="35"/>
    </location>
</feature>
<sequence length="363" mass="37314">MAQEKRSRPAIRDGNGQMLPVAASSPKMQTGGARSPITVTATPRMIKPPKGAAVLIFSSSSTLYYGTGSALNGTTDGNGYKIYRPSGDCRIPCANREVVYIRSVSGSATVDFFFEMDGGGGGGQSGGSSASEGTTNDATPGMASLAGATATAAVVTYDEGDLAALSVDLYGNLRTRIEDAQAVHDDPAPAEVLMQGQYAATAVPAAVYNGATVRPWYNEYGQQVLGGYGIDNDTIKVSDQAPAVQQKVNIPAETLNDPEDASTAVNVRPYKNVCYRVTAANVTNTLYIQIQGSIDNSTFGALPLQEGDVTGMSTAGGTCTITADGTYFVCAANIAVSQVKLVWLAGGGSPAATALTVEGMAGN</sequence>
<proteinExistence type="predicted"/>
<organism evidence="2">
    <name type="scientific">viral metagenome</name>
    <dbReference type="NCBI Taxonomy" id="1070528"/>
    <lineage>
        <taxon>unclassified sequences</taxon>
        <taxon>metagenomes</taxon>
        <taxon>organismal metagenomes</taxon>
    </lineage>
</organism>
<reference evidence="2" key="1">
    <citation type="submission" date="2020-03" db="EMBL/GenBank/DDBJ databases">
        <title>The deep terrestrial virosphere.</title>
        <authorList>
            <person name="Holmfeldt K."/>
            <person name="Nilsson E."/>
            <person name="Simone D."/>
            <person name="Lopez-Fernandez M."/>
            <person name="Wu X."/>
            <person name="de Brujin I."/>
            <person name="Lundin D."/>
            <person name="Andersson A."/>
            <person name="Bertilsson S."/>
            <person name="Dopson M."/>
        </authorList>
    </citation>
    <scope>NUCLEOTIDE SEQUENCE</scope>
    <source>
        <strain evidence="4">MM415A02237</strain>
        <strain evidence="3">MM415B00684</strain>
        <strain evidence="2">TM448A00447</strain>
        <strain evidence="5">TM448B02166</strain>
    </source>
</reference>
<dbReference type="AlphaFoldDB" id="A0A6H1ZGU8"/>
<dbReference type="EMBL" id="MT144014">
    <property type="protein sequence ID" value="QJA46557.1"/>
    <property type="molecule type" value="Genomic_DNA"/>
</dbReference>
<protein>
    <submittedName>
        <fullName evidence="2">Uncharacterized protein</fullName>
    </submittedName>
</protein>